<feature type="active site" evidence="1">
    <location>
        <position position="355"/>
    </location>
</feature>
<dbReference type="GO" id="GO:0006515">
    <property type="term" value="P:protein quality control for misfolded or incompletely synthesized proteins"/>
    <property type="evidence" value="ECO:0007669"/>
    <property type="project" value="TreeGrafter"/>
</dbReference>
<keyword evidence="1" id="KW-0378">Hydrolase</keyword>
<dbReference type="Pfam" id="PF05362">
    <property type="entry name" value="Lon_C"/>
    <property type="match status" value="1"/>
</dbReference>
<dbReference type="PANTHER" id="PTHR43718">
    <property type="entry name" value="LON PROTEASE"/>
    <property type="match status" value="1"/>
</dbReference>
<protein>
    <submittedName>
        <fullName evidence="4">Lon proteolytic domain-containing protein</fullName>
    </submittedName>
</protein>
<dbReference type="InterPro" id="IPR020568">
    <property type="entry name" value="Ribosomal_Su5_D2-typ_SF"/>
</dbReference>
<dbReference type="InterPro" id="IPR014721">
    <property type="entry name" value="Ribsml_uS5_D2-typ_fold_subgr"/>
</dbReference>
<keyword evidence="3" id="KW-1185">Reference proteome</keyword>
<proteinExistence type="inferred from homology"/>
<evidence type="ECO:0000256" key="1">
    <source>
        <dbReference type="PROSITE-ProRule" id="PRU01122"/>
    </source>
</evidence>
<comment type="similarity">
    <text evidence="1">Belongs to the peptidase S16 family.</text>
</comment>
<dbReference type="InterPro" id="IPR008269">
    <property type="entry name" value="Lon_proteolytic"/>
</dbReference>
<organism evidence="3 4">
    <name type="scientific">Globodera pallida</name>
    <name type="common">Potato cyst nematode worm</name>
    <name type="synonym">Heterodera pallida</name>
    <dbReference type="NCBI Taxonomy" id="36090"/>
    <lineage>
        <taxon>Eukaryota</taxon>
        <taxon>Metazoa</taxon>
        <taxon>Ecdysozoa</taxon>
        <taxon>Nematoda</taxon>
        <taxon>Chromadorea</taxon>
        <taxon>Rhabditida</taxon>
        <taxon>Tylenchina</taxon>
        <taxon>Tylenchomorpha</taxon>
        <taxon>Tylenchoidea</taxon>
        <taxon>Heteroderidae</taxon>
        <taxon>Heteroderinae</taxon>
        <taxon>Globodera</taxon>
    </lineage>
</organism>
<name>A0A183BRH4_GLOPA</name>
<dbReference type="PROSITE" id="PS51786">
    <property type="entry name" value="LON_PROTEOLYTIC"/>
    <property type="match status" value="1"/>
</dbReference>
<dbReference type="WBParaSite" id="GPLIN_000321000">
    <property type="protein sequence ID" value="GPLIN_000321000"/>
    <property type="gene ID" value="GPLIN_000321000"/>
</dbReference>
<dbReference type="GO" id="GO:0004252">
    <property type="term" value="F:serine-type endopeptidase activity"/>
    <property type="evidence" value="ECO:0007669"/>
    <property type="project" value="UniProtKB-UniRule"/>
</dbReference>
<reference evidence="3" key="1">
    <citation type="submission" date="2013-12" db="EMBL/GenBank/DDBJ databases">
        <authorList>
            <person name="Aslett M."/>
        </authorList>
    </citation>
    <scope>NUCLEOTIDE SEQUENCE [LARGE SCALE GENOMIC DNA]</scope>
    <source>
        <strain evidence="3">Lindley</strain>
    </source>
</reference>
<feature type="domain" description="Lon proteolytic" evidence="2">
    <location>
        <begin position="353"/>
        <end position="447"/>
    </location>
</feature>
<keyword evidence="1" id="KW-0720">Serine protease</keyword>
<dbReference type="AlphaFoldDB" id="A0A183BRH4"/>
<reference evidence="3" key="2">
    <citation type="submission" date="2014-05" db="EMBL/GenBank/DDBJ databases">
        <title>The genome and life-stage specific transcriptomes of Globodera pallida elucidate key aspects of plant parasitism by a cyst nematode.</title>
        <authorList>
            <person name="Cotton J.A."/>
            <person name="Lilley C.J."/>
            <person name="Jones L.M."/>
            <person name="Kikuchi T."/>
            <person name="Reid A.J."/>
            <person name="Thorpe P."/>
            <person name="Tsai I.J."/>
            <person name="Beasley H."/>
            <person name="Blok V."/>
            <person name="Cock P.J.A."/>
            <person name="Van den Akker S.E."/>
            <person name="Holroyd N."/>
            <person name="Hunt M."/>
            <person name="Mantelin S."/>
            <person name="Naghra H."/>
            <person name="Pain A."/>
            <person name="Palomares-Rius J.E."/>
            <person name="Zarowiecki M."/>
            <person name="Berriman M."/>
            <person name="Jones J.T."/>
            <person name="Urwin P.E."/>
        </authorList>
    </citation>
    <scope>NUCLEOTIDE SEQUENCE [LARGE SCALE GENOMIC DNA]</scope>
    <source>
        <strain evidence="3">Lindley</strain>
    </source>
</reference>
<sequence length="447" mass="48964">MNNAIADQRGNEICTDSQRTERGTRVIRNVYIVASALVPHISRSLASTLPSWVLFLALNLLTTKSSTKLRGRTFRRCLSSPHSSTKQLAPICLSQEVHVLWMSEAVTRGRWGTSCDGRTCCWMVNVQHEVLTLDNKEAKLVADLVAEGIDQFRRWFQTSSLTSMAWTSHRSSKLERCGPEDDALGVNGLRLWCVVFFQLFRQRQHWAKNAQIGVNGFATNPSDSALHSRLTGIRGRGEAQKWLRLCRTFFLWVSWLIAQAEAWRVGAATSLMTTTLPGGGGGIRGQTTTVRATSHRKPAGFVLIGDLAPDLRASYATARTLAENTVASRVQSDFFAGSHIEVRLYPNLMPYSGPSSGLACATALVSLALNIPMPTDVAMSGAIDAHGQITAVGNVVTKVQAAQEAGKTRIILPLANEGVLAMFGDVLEGINFFYFSTFAQVFDLLFV</sequence>
<evidence type="ECO:0000313" key="3">
    <source>
        <dbReference type="Proteomes" id="UP000050741"/>
    </source>
</evidence>
<evidence type="ECO:0000259" key="2">
    <source>
        <dbReference type="PROSITE" id="PS51786"/>
    </source>
</evidence>
<accession>A0A183BRH4</accession>
<evidence type="ECO:0000313" key="4">
    <source>
        <dbReference type="WBParaSite" id="GPLIN_000321000"/>
    </source>
</evidence>
<dbReference type="Gene3D" id="3.30.230.10">
    <property type="match status" value="1"/>
</dbReference>
<dbReference type="Proteomes" id="UP000050741">
    <property type="component" value="Unassembled WGS sequence"/>
</dbReference>
<reference evidence="4" key="3">
    <citation type="submission" date="2016-06" db="UniProtKB">
        <authorList>
            <consortium name="WormBaseParasite"/>
        </authorList>
    </citation>
    <scope>IDENTIFICATION</scope>
</reference>
<dbReference type="InterPro" id="IPR027065">
    <property type="entry name" value="Lon_Prtase"/>
</dbReference>
<dbReference type="PANTHER" id="PTHR43718:SF2">
    <property type="entry name" value="LON PROTEASE HOMOLOG, MITOCHONDRIAL"/>
    <property type="match status" value="1"/>
</dbReference>
<feature type="active site" evidence="1">
    <location>
        <position position="398"/>
    </location>
</feature>
<dbReference type="GO" id="GO:0004176">
    <property type="term" value="F:ATP-dependent peptidase activity"/>
    <property type="evidence" value="ECO:0007669"/>
    <property type="project" value="UniProtKB-UniRule"/>
</dbReference>
<keyword evidence="1" id="KW-0645">Protease</keyword>
<dbReference type="GO" id="GO:0005524">
    <property type="term" value="F:ATP binding"/>
    <property type="evidence" value="ECO:0007669"/>
    <property type="project" value="InterPro"/>
</dbReference>
<dbReference type="SUPFAM" id="SSF54211">
    <property type="entry name" value="Ribosomal protein S5 domain 2-like"/>
    <property type="match status" value="1"/>
</dbReference>